<comment type="similarity">
    <text evidence="1">Belongs to the LysR transcriptional regulatory family.</text>
</comment>
<keyword evidence="7" id="KW-1185">Reference proteome</keyword>
<evidence type="ECO:0000259" key="5">
    <source>
        <dbReference type="PROSITE" id="PS50931"/>
    </source>
</evidence>
<gene>
    <name evidence="6" type="ORF">P4T90_18150</name>
</gene>
<dbReference type="Pfam" id="PF00126">
    <property type="entry name" value="HTH_1"/>
    <property type="match status" value="1"/>
</dbReference>
<dbReference type="RefSeq" id="WP_066266284.1">
    <property type="nucleotide sequence ID" value="NZ_JARMAB010000028.1"/>
</dbReference>
<keyword evidence="4" id="KW-0804">Transcription</keyword>
<evidence type="ECO:0000256" key="2">
    <source>
        <dbReference type="ARBA" id="ARBA00023015"/>
    </source>
</evidence>
<keyword evidence="3" id="KW-0238">DNA-binding</keyword>
<evidence type="ECO:0000256" key="1">
    <source>
        <dbReference type="ARBA" id="ARBA00009437"/>
    </source>
</evidence>
<dbReference type="Proteomes" id="UP001341444">
    <property type="component" value="Unassembled WGS sequence"/>
</dbReference>
<dbReference type="Gene3D" id="1.10.10.10">
    <property type="entry name" value="Winged helix-like DNA-binding domain superfamily/Winged helix DNA-binding domain"/>
    <property type="match status" value="1"/>
</dbReference>
<dbReference type="InterPro" id="IPR036388">
    <property type="entry name" value="WH-like_DNA-bd_sf"/>
</dbReference>
<proteinExistence type="inferred from homology"/>
<dbReference type="InterPro" id="IPR036390">
    <property type="entry name" value="WH_DNA-bd_sf"/>
</dbReference>
<evidence type="ECO:0000313" key="7">
    <source>
        <dbReference type="Proteomes" id="UP001341444"/>
    </source>
</evidence>
<dbReference type="SUPFAM" id="SSF46785">
    <property type="entry name" value="Winged helix' DNA-binding domain"/>
    <property type="match status" value="1"/>
</dbReference>
<keyword evidence="2" id="KW-0805">Transcription regulation</keyword>
<dbReference type="PANTHER" id="PTHR30346">
    <property type="entry name" value="TRANSCRIPTIONAL DUAL REGULATOR HCAR-RELATED"/>
    <property type="match status" value="1"/>
</dbReference>
<name>A0ABU6MJW1_9BACI</name>
<dbReference type="PANTHER" id="PTHR30346:SF28">
    <property type="entry name" value="HTH-TYPE TRANSCRIPTIONAL REGULATOR CYNR"/>
    <property type="match status" value="1"/>
</dbReference>
<evidence type="ECO:0000313" key="6">
    <source>
        <dbReference type="EMBL" id="MED1204972.1"/>
    </source>
</evidence>
<protein>
    <submittedName>
        <fullName evidence="6">LysR family transcriptional regulator</fullName>
    </submittedName>
</protein>
<accession>A0ABU6MJW1</accession>
<dbReference type="EMBL" id="JARMAB010000028">
    <property type="protein sequence ID" value="MED1204972.1"/>
    <property type="molecule type" value="Genomic_DNA"/>
</dbReference>
<sequence>MELRQLIYFIEVAKREHVTKAAEEMHIAQSAVSRQISLLEAELGVTLFYREGRNVQLTPIGKTFLEHAELVLLELDKAKKKVEEYLNPNAGVLKLGFSTGLSVQTFSMVFSQFKEMHPNLQFQLLQGTQGYLLKLMERGEVDIAFAAPVPQDEPLVKGDILFTEKILLLMPEHHPLAQQHSIRVGQLRSERFVTFRAGLPIRQFLDKACEQAGFEPAIAFEGEDMDTIKGLVSAGIGIAILPELALASHLPGGVVTAEISDAKFARSVGLITPNTRKLAPSEQLLYQFLKAFYDRLYRFQL</sequence>
<dbReference type="InterPro" id="IPR005119">
    <property type="entry name" value="LysR_subst-bd"/>
</dbReference>
<feature type="domain" description="HTH lysR-type" evidence="5">
    <location>
        <begin position="1"/>
        <end position="58"/>
    </location>
</feature>
<reference evidence="6 7" key="1">
    <citation type="submission" date="2023-03" db="EMBL/GenBank/DDBJ databases">
        <title>Bacillus Genome Sequencing.</title>
        <authorList>
            <person name="Dunlap C."/>
        </authorList>
    </citation>
    <scope>NUCLEOTIDE SEQUENCE [LARGE SCALE GENOMIC DNA]</scope>
    <source>
        <strain evidence="6 7">B-23453</strain>
    </source>
</reference>
<dbReference type="Gene3D" id="3.40.190.290">
    <property type="match status" value="1"/>
</dbReference>
<dbReference type="PROSITE" id="PS50931">
    <property type="entry name" value="HTH_LYSR"/>
    <property type="match status" value="1"/>
</dbReference>
<evidence type="ECO:0000256" key="3">
    <source>
        <dbReference type="ARBA" id="ARBA00023125"/>
    </source>
</evidence>
<dbReference type="SUPFAM" id="SSF53850">
    <property type="entry name" value="Periplasmic binding protein-like II"/>
    <property type="match status" value="1"/>
</dbReference>
<dbReference type="Pfam" id="PF03466">
    <property type="entry name" value="LysR_substrate"/>
    <property type="match status" value="1"/>
</dbReference>
<evidence type="ECO:0000256" key="4">
    <source>
        <dbReference type="ARBA" id="ARBA00023163"/>
    </source>
</evidence>
<dbReference type="PRINTS" id="PR00039">
    <property type="entry name" value="HTHLYSR"/>
</dbReference>
<dbReference type="InterPro" id="IPR000847">
    <property type="entry name" value="LysR_HTH_N"/>
</dbReference>
<comment type="caution">
    <text evidence="6">The sequence shown here is derived from an EMBL/GenBank/DDBJ whole genome shotgun (WGS) entry which is preliminary data.</text>
</comment>
<organism evidence="6 7">
    <name type="scientific">Heyndrickxia acidicola</name>
    <dbReference type="NCBI Taxonomy" id="209389"/>
    <lineage>
        <taxon>Bacteria</taxon>
        <taxon>Bacillati</taxon>
        <taxon>Bacillota</taxon>
        <taxon>Bacilli</taxon>
        <taxon>Bacillales</taxon>
        <taxon>Bacillaceae</taxon>
        <taxon>Heyndrickxia</taxon>
    </lineage>
</organism>